<proteinExistence type="predicted"/>
<comment type="caution">
    <text evidence="2">The sequence shown here is derived from an EMBL/GenBank/DDBJ whole genome shotgun (WGS) entry which is preliminary data.</text>
</comment>
<feature type="region of interest" description="Disordered" evidence="1">
    <location>
        <begin position="32"/>
        <end position="55"/>
    </location>
</feature>
<dbReference type="Proteomes" id="UP001229421">
    <property type="component" value="Unassembled WGS sequence"/>
</dbReference>
<dbReference type="EMBL" id="JAUHHV010000006">
    <property type="protein sequence ID" value="KAK1420743.1"/>
    <property type="molecule type" value="Genomic_DNA"/>
</dbReference>
<evidence type="ECO:0000256" key="1">
    <source>
        <dbReference type="SAM" id="MobiDB-lite"/>
    </source>
</evidence>
<evidence type="ECO:0000313" key="2">
    <source>
        <dbReference type="EMBL" id="KAK1420743.1"/>
    </source>
</evidence>
<dbReference type="AlphaFoldDB" id="A0AAD8KFQ0"/>
<reference evidence="2" key="1">
    <citation type="journal article" date="2023" name="bioRxiv">
        <title>Improved chromosome-level genome assembly for marigold (Tagetes erecta).</title>
        <authorList>
            <person name="Jiang F."/>
            <person name="Yuan L."/>
            <person name="Wang S."/>
            <person name="Wang H."/>
            <person name="Xu D."/>
            <person name="Wang A."/>
            <person name="Fan W."/>
        </authorList>
    </citation>
    <scope>NUCLEOTIDE SEQUENCE</scope>
    <source>
        <strain evidence="2">WSJ</strain>
        <tissue evidence="2">Leaf</tissue>
    </source>
</reference>
<accession>A0AAD8KFQ0</accession>
<evidence type="ECO:0000313" key="3">
    <source>
        <dbReference type="Proteomes" id="UP001229421"/>
    </source>
</evidence>
<gene>
    <name evidence="2" type="ORF">QVD17_22583</name>
</gene>
<keyword evidence="3" id="KW-1185">Reference proteome</keyword>
<name>A0AAD8KFQ0_TARER</name>
<protein>
    <submittedName>
        <fullName evidence="2">Uncharacterized protein</fullName>
    </submittedName>
</protein>
<organism evidence="2 3">
    <name type="scientific">Tagetes erecta</name>
    <name type="common">African marigold</name>
    <dbReference type="NCBI Taxonomy" id="13708"/>
    <lineage>
        <taxon>Eukaryota</taxon>
        <taxon>Viridiplantae</taxon>
        <taxon>Streptophyta</taxon>
        <taxon>Embryophyta</taxon>
        <taxon>Tracheophyta</taxon>
        <taxon>Spermatophyta</taxon>
        <taxon>Magnoliopsida</taxon>
        <taxon>eudicotyledons</taxon>
        <taxon>Gunneridae</taxon>
        <taxon>Pentapetalae</taxon>
        <taxon>asterids</taxon>
        <taxon>campanulids</taxon>
        <taxon>Asterales</taxon>
        <taxon>Asteraceae</taxon>
        <taxon>Asteroideae</taxon>
        <taxon>Heliantheae alliance</taxon>
        <taxon>Tageteae</taxon>
        <taxon>Tagetes</taxon>
    </lineage>
</organism>
<sequence>MLHLSFCYSWNKPSIKNKVSVDYSDLKTLLPKTPGQLSTTDATEPGDCPPDSRAISAPLQPYSSSNHVAFHIRPGIDDHFKPLTSQISLKEGRYVKYEADG</sequence>